<evidence type="ECO:0000256" key="10">
    <source>
        <dbReference type="RuleBase" id="RU000594"/>
    </source>
</evidence>
<dbReference type="RefSeq" id="WP_012676663.1">
    <property type="nucleotide sequence ID" value="NC_012440.1"/>
</dbReference>
<keyword evidence="8 9" id="KW-0472">Membrane</keyword>
<dbReference type="NCBIfam" id="NF011360">
    <property type="entry name" value="PRK14779.1"/>
    <property type="match status" value="1"/>
</dbReference>
<dbReference type="GO" id="GO:0004190">
    <property type="term" value="F:aspartic-type endopeptidase activity"/>
    <property type="evidence" value="ECO:0007669"/>
    <property type="project" value="UniProtKB-UniRule"/>
</dbReference>
<comment type="similarity">
    <text evidence="1 9 11">Belongs to the peptidase A8 family.</text>
</comment>
<comment type="function">
    <text evidence="9 10">This protein specifically catalyzes the removal of signal peptides from prolipoproteins.</text>
</comment>
<dbReference type="OrthoDB" id="9810259at2"/>
<keyword evidence="7 9" id="KW-1133">Transmembrane helix</keyword>
<dbReference type="AlphaFoldDB" id="C0QRJ3"/>
<evidence type="ECO:0000256" key="7">
    <source>
        <dbReference type="ARBA" id="ARBA00022989"/>
    </source>
</evidence>
<evidence type="ECO:0000313" key="13">
    <source>
        <dbReference type="Proteomes" id="UP000001366"/>
    </source>
</evidence>
<comment type="subcellular location">
    <subcellularLocation>
        <location evidence="9">Cell inner membrane</location>
        <topology evidence="9">Multi-pass membrane protein</topology>
    </subcellularLocation>
</comment>
<keyword evidence="9" id="KW-0997">Cell inner membrane</keyword>
<dbReference type="KEGG" id="pmx:PERMA_1522"/>
<keyword evidence="13" id="KW-1185">Reference proteome</keyword>
<dbReference type="HAMAP" id="MF_00161">
    <property type="entry name" value="LspA"/>
    <property type="match status" value="1"/>
</dbReference>
<feature type="active site" evidence="9">
    <location>
        <position position="138"/>
    </location>
</feature>
<protein>
    <recommendedName>
        <fullName evidence="9">Lipoprotein signal peptidase</fullName>
        <ecNumber evidence="9">3.4.23.36</ecNumber>
    </recommendedName>
    <alternativeName>
        <fullName evidence="9">Prolipoprotein signal peptidase</fullName>
    </alternativeName>
    <alternativeName>
        <fullName evidence="9">Signal peptidase II</fullName>
        <shortName evidence="9">SPase II</shortName>
    </alternativeName>
</protein>
<evidence type="ECO:0000256" key="1">
    <source>
        <dbReference type="ARBA" id="ARBA00006139"/>
    </source>
</evidence>
<comment type="pathway">
    <text evidence="9">Protein modification; lipoprotein biosynthesis (signal peptide cleavage).</text>
</comment>
<evidence type="ECO:0000256" key="11">
    <source>
        <dbReference type="RuleBase" id="RU004181"/>
    </source>
</evidence>
<comment type="catalytic activity">
    <reaction evidence="9 10">
        <text>Release of signal peptides from bacterial membrane prolipoproteins. Hydrolyzes -Xaa-Yaa-Zaa-|-(S,diacylglyceryl)Cys-, in which Xaa is hydrophobic (preferably Leu), and Yaa (Ala or Ser) and Zaa (Gly or Ala) have small, neutral side chains.</text>
        <dbReference type="EC" id="3.4.23.36"/>
    </reaction>
</comment>
<feature type="transmembrane region" description="Helical" evidence="9">
    <location>
        <begin position="7"/>
        <end position="25"/>
    </location>
</feature>
<dbReference type="PANTHER" id="PTHR33695:SF1">
    <property type="entry name" value="LIPOPROTEIN SIGNAL PEPTIDASE"/>
    <property type="match status" value="1"/>
</dbReference>
<dbReference type="STRING" id="123214.PERMA_1522"/>
<accession>C0QRJ3</accession>
<gene>
    <name evidence="9 12" type="primary">lspA</name>
    <name evidence="12" type="ordered locus">PERMA_1522</name>
</gene>
<keyword evidence="6 9" id="KW-0378">Hydrolase</keyword>
<keyword evidence="2 9" id="KW-1003">Cell membrane</keyword>
<reference evidence="12 13" key="1">
    <citation type="journal article" date="2009" name="J. Bacteriol.">
        <title>Complete and draft genome sequences of six members of the Aquificales.</title>
        <authorList>
            <person name="Reysenbach A.L."/>
            <person name="Hamamura N."/>
            <person name="Podar M."/>
            <person name="Griffiths E."/>
            <person name="Ferreira S."/>
            <person name="Hochstein R."/>
            <person name="Heidelberg J."/>
            <person name="Johnson J."/>
            <person name="Mead D."/>
            <person name="Pohorille A."/>
            <person name="Sarmiento M."/>
            <person name="Schweighofer K."/>
            <person name="Seshadri R."/>
            <person name="Voytek M.A."/>
        </authorList>
    </citation>
    <scope>NUCLEOTIDE SEQUENCE [LARGE SCALE GENOMIC DNA]</scope>
    <source>
        <strain evidence="13">DSM 14350 / EX-H1</strain>
    </source>
</reference>
<evidence type="ECO:0000256" key="4">
    <source>
        <dbReference type="ARBA" id="ARBA00022692"/>
    </source>
</evidence>
<evidence type="ECO:0000256" key="5">
    <source>
        <dbReference type="ARBA" id="ARBA00022750"/>
    </source>
</evidence>
<dbReference type="UniPathway" id="UPA00665"/>
<dbReference type="NCBIfam" id="TIGR00077">
    <property type="entry name" value="lspA"/>
    <property type="match status" value="1"/>
</dbReference>
<keyword evidence="4 9" id="KW-0812">Transmembrane</keyword>
<evidence type="ECO:0000313" key="12">
    <source>
        <dbReference type="EMBL" id="ACO04425.1"/>
    </source>
</evidence>
<feature type="transmembrane region" description="Helical" evidence="9">
    <location>
        <begin position="92"/>
        <end position="110"/>
    </location>
</feature>
<dbReference type="GO" id="GO:0005886">
    <property type="term" value="C:plasma membrane"/>
    <property type="evidence" value="ECO:0007669"/>
    <property type="project" value="UniProtKB-SubCell"/>
</dbReference>
<dbReference type="GO" id="GO:0006508">
    <property type="term" value="P:proteolysis"/>
    <property type="evidence" value="ECO:0007669"/>
    <property type="project" value="UniProtKB-KW"/>
</dbReference>
<dbReference type="InterPro" id="IPR001872">
    <property type="entry name" value="Peptidase_A8"/>
</dbReference>
<evidence type="ECO:0000256" key="2">
    <source>
        <dbReference type="ARBA" id="ARBA00022475"/>
    </source>
</evidence>
<evidence type="ECO:0000256" key="8">
    <source>
        <dbReference type="ARBA" id="ARBA00023136"/>
    </source>
</evidence>
<organism evidence="12 13">
    <name type="scientific">Persephonella marina (strain DSM 14350 / EX-H1)</name>
    <dbReference type="NCBI Taxonomy" id="123214"/>
    <lineage>
        <taxon>Bacteria</taxon>
        <taxon>Pseudomonadati</taxon>
        <taxon>Aquificota</taxon>
        <taxon>Aquificia</taxon>
        <taxon>Aquificales</taxon>
        <taxon>Hydrogenothermaceae</taxon>
        <taxon>Persephonella</taxon>
    </lineage>
</organism>
<keyword evidence="3 9" id="KW-0645">Protease</keyword>
<dbReference type="PaxDb" id="123214-PERMA_1522"/>
<evidence type="ECO:0000256" key="9">
    <source>
        <dbReference type="HAMAP-Rule" id="MF_00161"/>
    </source>
</evidence>
<feature type="transmembrane region" description="Helical" evidence="9">
    <location>
        <begin position="130"/>
        <end position="151"/>
    </location>
</feature>
<feature type="transmembrane region" description="Helical" evidence="9">
    <location>
        <begin position="65"/>
        <end position="85"/>
    </location>
</feature>
<dbReference type="HOGENOM" id="CLU_083252_4_3_0"/>
<feature type="active site" evidence="9">
    <location>
        <position position="120"/>
    </location>
</feature>
<dbReference type="eggNOG" id="COG0597">
    <property type="taxonomic scope" value="Bacteria"/>
</dbReference>
<keyword evidence="5 9" id="KW-0064">Aspartyl protease</keyword>
<dbReference type="EMBL" id="CP001230">
    <property type="protein sequence ID" value="ACO04425.1"/>
    <property type="molecule type" value="Genomic_DNA"/>
</dbReference>
<evidence type="ECO:0000256" key="3">
    <source>
        <dbReference type="ARBA" id="ARBA00022670"/>
    </source>
</evidence>
<dbReference type="PANTHER" id="PTHR33695">
    <property type="entry name" value="LIPOPROTEIN SIGNAL PEPTIDASE"/>
    <property type="match status" value="1"/>
</dbReference>
<name>C0QRJ3_PERMH</name>
<dbReference type="Pfam" id="PF01252">
    <property type="entry name" value="Peptidase_A8"/>
    <property type="match status" value="1"/>
</dbReference>
<proteinExistence type="inferred from homology"/>
<dbReference type="EC" id="3.4.23.36" evidence="9"/>
<sequence>MERYYKFLATVFFIIAADLITKYIAVKYLFHGSITVIPGFFDLTLVWNRGAAFGILAEAPEAVRILILIIASTVAAILTMIYAYIKRSQLSNWEFYSLSLIAGGAIGNLYDRIFIGSVRDFIDIYIKDYHWPAFNIADASISLGIAGFIFYEIFLKNRKKEVQID</sequence>
<evidence type="ECO:0000256" key="6">
    <source>
        <dbReference type="ARBA" id="ARBA00022801"/>
    </source>
</evidence>
<dbReference type="PROSITE" id="PS00855">
    <property type="entry name" value="SPASE_II"/>
    <property type="match status" value="1"/>
</dbReference>
<dbReference type="Proteomes" id="UP000001366">
    <property type="component" value="Chromosome"/>
</dbReference>
<dbReference type="PRINTS" id="PR00781">
    <property type="entry name" value="LIPOSIGPTASE"/>
</dbReference>